<name>J0WN95_AURST</name>
<proteinExistence type="predicted"/>
<keyword evidence="2" id="KW-1185">Reference proteome</keyword>
<dbReference type="KEGG" id="adl:AURDEDRAFT_177610"/>
<dbReference type="EMBL" id="JH688303">
    <property type="protein sequence ID" value="EJD33315.1"/>
    <property type="molecule type" value="Genomic_DNA"/>
</dbReference>
<reference evidence="2" key="1">
    <citation type="journal article" date="2012" name="Science">
        <title>The Paleozoic origin of enzymatic lignin decomposition reconstructed from 31 fungal genomes.</title>
        <authorList>
            <person name="Floudas D."/>
            <person name="Binder M."/>
            <person name="Riley R."/>
            <person name="Barry K."/>
            <person name="Blanchette R.A."/>
            <person name="Henrissat B."/>
            <person name="Martinez A.T."/>
            <person name="Otillar R."/>
            <person name="Spatafora J.W."/>
            <person name="Yadav J.S."/>
            <person name="Aerts A."/>
            <person name="Benoit I."/>
            <person name="Boyd A."/>
            <person name="Carlson A."/>
            <person name="Copeland A."/>
            <person name="Coutinho P.M."/>
            <person name="de Vries R.P."/>
            <person name="Ferreira P."/>
            <person name="Findley K."/>
            <person name="Foster B."/>
            <person name="Gaskell J."/>
            <person name="Glotzer D."/>
            <person name="Gorecki P."/>
            <person name="Heitman J."/>
            <person name="Hesse C."/>
            <person name="Hori C."/>
            <person name="Igarashi K."/>
            <person name="Jurgens J.A."/>
            <person name="Kallen N."/>
            <person name="Kersten P."/>
            <person name="Kohler A."/>
            <person name="Kuees U."/>
            <person name="Kumar T.K.A."/>
            <person name="Kuo A."/>
            <person name="LaButti K."/>
            <person name="Larrondo L.F."/>
            <person name="Lindquist E."/>
            <person name="Ling A."/>
            <person name="Lombard V."/>
            <person name="Lucas S."/>
            <person name="Lundell T."/>
            <person name="Martin R."/>
            <person name="McLaughlin D.J."/>
            <person name="Morgenstern I."/>
            <person name="Morin E."/>
            <person name="Murat C."/>
            <person name="Nagy L.G."/>
            <person name="Nolan M."/>
            <person name="Ohm R.A."/>
            <person name="Patyshakuliyeva A."/>
            <person name="Rokas A."/>
            <person name="Ruiz-Duenas F.J."/>
            <person name="Sabat G."/>
            <person name="Salamov A."/>
            <person name="Samejima M."/>
            <person name="Schmutz J."/>
            <person name="Slot J.C."/>
            <person name="St John F."/>
            <person name="Stenlid J."/>
            <person name="Sun H."/>
            <person name="Sun S."/>
            <person name="Syed K."/>
            <person name="Tsang A."/>
            <person name="Wiebenga A."/>
            <person name="Young D."/>
            <person name="Pisabarro A."/>
            <person name="Eastwood D.C."/>
            <person name="Martin F."/>
            <person name="Cullen D."/>
            <person name="Grigoriev I.V."/>
            <person name="Hibbett D.S."/>
        </authorList>
    </citation>
    <scope>NUCLEOTIDE SEQUENCE [LARGE SCALE GENOMIC DNA]</scope>
    <source>
        <strain evidence="2">TFB10046</strain>
    </source>
</reference>
<sequence>MFPQQHSYLFTFVGTTLRSRRVVLRAWKPSRRPALRLRGSTTIRVAGFP</sequence>
<dbReference type="AlphaFoldDB" id="J0WN95"/>
<accession>J0WN95</accession>
<dbReference type="Proteomes" id="UP000006514">
    <property type="component" value="Unassembled WGS sequence"/>
</dbReference>
<evidence type="ECO:0000313" key="1">
    <source>
        <dbReference type="EMBL" id="EJD33315.1"/>
    </source>
</evidence>
<protein>
    <submittedName>
        <fullName evidence="1">Uncharacterized protein</fullName>
    </submittedName>
</protein>
<evidence type="ECO:0000313" key="2">
    <source>
        <dbReference type="Proteomes" id="UP000006514"/>
    </source>
</evidence>
<gene>
    <name evidence="1" type="ORF">AURDEDRAFT_177610</name>
</gene>
<dbReference type="InParanoid" id="J0WN95"/>
<organism evidence="1 2">
    <name type="scientific">Auricularia subglabra (strain TFB-10046 / SS5)</name>
    <name type="common">White-rot fungus</name>
    <name type="synonym">Auricularia delicata (strain TFB10046)</name>
    <dbReference type="NCBI Taxonomy" id="717982"/>
    <lineage>
        <taxon>Eukaryota</taxon>
        <taxon>Fungi</taxon>
        <taxon>Dikarya</taxon>
        <taxon>Basidiomycota</taxon>
        <taxon>Agaricomycotina</taxon>
        <taxon>Agaricomycetes</taxon>
        <taxon>Auriculariales</taxon>
        <taxon>Auriculariaceae</taxon>
        <taxon>Auricularia</taxon>
    </lineage>
</organism>